<dbReference type="GO" id="GO:0004497">
    <property type="term" value="F:monooxygenase activity"/>
    <property type="evidence" value="ECO:0007669"/>
    <property type="project" value="UniProtKB-KW"/>
</dbReference>
<keyword evidence="3" id="KW-1185">Reference proteome</keyword>
<dbReference type="PROSITE" id="PS51725">
    <property type="entry name" value="ABM"/>
    <property type="match status" value="1"/>
</dbReference>
<dbReference type="GO" id="GO:0005829">
    <property type="term" value="C:cytosol"/>
    <property type="evidence" value="ECO:0007669"/>
    <property type="project" value="TreeGrafter"/>
</dbReference>
<dbReference type="PANTHER" id="PTHR33336:SF3">
    <property type="entry name" value="ABM DOMAIN-CONTAINING PROTEIN"/>
    <property type="match status" value="1"/>
</dbReference>
<accession>A0A6M8SRS1</accession>
<dbReference type="RefSeq" id="WP_173534503.1">
    <property type="nucleotide sequence ID" value="NZ_CP054143.1"/>
</dbReference>
<dbReference type="Gene3D" id="3.30.70.100">
    <property type="match status" value="1"/>
</dbReference>
<proteinExistence type="predicted"/>
<feature type="domain" description="ABM" evidence="1">
    <location>
        <begin position="16"/>
        <end position="104"/>
    </location>
</feature>
<keyword evidence="2" id="KW-0503">Monooxygenase</keyword>
<dbReference type="KEGG" id="dee:HQN60_15440"/>
<protein>
    <submittedName>
        <fullName evidence="2">Antibiotic biosynthesis monooxygenase</fullName>
    </submittedName>
</protein>
<evidence type="ECO:0000313" key="3">
    <source>
        <dbReference type="Proteomes" id="UP000504844"/>
    </source>
</evidence>
<dbReference type="InterPro" id="IPR050744">
    <property type="entry name" value="AI-2_Isomerase_LsrG"/>
</dbReference>
<sequence length="110" mass="12670">MSNSTESNYVVNAQQLVCVASFLAKEGHQTELLAALADLIADTRREAGCIRYELNISRDEPRRMTFVEKFVDLAAFEQHCAKPAIQHYFHHIMPQWVESYQVETYHQVIA</sequence>
<dbReference type="SUPFAM" id="SSF54909">
    <property type="entry name" value="Dimeric alpha+beta barrel"/>
    <property type="match status" value="1"/>
</dbReference>
<dbReference type="PANTHER" id="PTHR33336">
    <property type="entry name" value="QUINOL MONOOXYGENASE YGIN-RELATED"/>
    <property type="match status" value="1"/>
</dbReference>
<keyword evidence="2" id="KW-0560">Oxidoreductase</keyword>
<organism evidence="2 3">
    <name type="scientific">Deefgea piscis</name>
    <dbReference type="NCBI Taxonomy" id="2739061"/>
    <lineage>
        <taxon>Bacteria</taxon>
        <taxon>Pseudomonadati</taxon>
        <taxon>Pseudomonadota</taxon>
        <taxon>Betaproteobacteria</taxon>
        <taxon>Neisseriales</taxon>
        <taxon>Chitinibacteraceae</taxon>
        <taxon>Deefgea</taxon>
    </lineage>
</organism>
<dbReference type="Pfam" id="PF03992">
    <property type="entry name" value="ABM"/>
    <property type="match status" value="1"/>
</dbReference>
<name>A0A6M8SRS1_9NEIS</name>
<dbReference type="EMBL" id="CP054143">
    <property type="protein sequence ID" value="QKJ68002.1"/>
    <property type="molecule type" value="Genomic_DNA"/>
</dbReference>
<dbReference type="Proteomes" id="UP000504844">
    <property type="component" value="Chromosome"/>
</dbReference>
<dbReference type="InterPro" id="IPR011008">
    <property type="entry name" value="Dimeric_a/b-barrel"/>
</dbReference>
<gene>
    <name evidence="2" type="ORF">HQN60_15440</name>
</gene>
<evidence type="ECO:0000313" key="2">
    <source>
        <dbReference type="EMBL" id="QKJ68002.1"/>
    </source>
</evidence>
<dbReference type="AlphaFoldDB" id="A0A6M8SRS1"/>
<evidence type="ECO:0000259" key="1">
    <source>
        <dbReference type="PROSITE" id="PS51725"/>
    </source>
</evidence>
<reference evidence="2 3" key="1">
    <citation type="submission" date="2020-05" db="EMBL/GenBank/DDBJ databases">
        <title>Complete genome sequence of Deefgea sp. D17.</title>
        <authorList>
            <person name="Bae J.-W."/>
            <person name="Han J.E."/>
        </authorList>
    </citation>
    <scope>NUCLEOTIDE SEQUENCE [LARGE SCALE GENOMIC DNA]</scope>
    <source>
        <strain evidence="2 3">D17</strain>
    </source>
</reference>
<dbReference type="InterPro" id="IPR007138">
    <property type="entry name" value="ABM_dom"/>
</dbReference>